<reference evidence="1 2" key="1">
    <citation type="submission" date="2016-11" db="EMBL/GenBank/DDBJ databases">
        <authorList>
            <person name="Jaros S."/>
            <person name="Januszkiewicz K."/>
            <person name="Wedrychowicz H."/>
        </authorList>
    </citation>
    <scope>NUCLEOTIDE SEQUENCE [LARGE SCALE GENOMIC DNA]</scope>
    <source>
        <strain evidence="1 2">DSM 8605</strain>
    </source>
</reference>
<name>A0A1M5XT46_9CLOT</name>
<accession>A0A1M5XT46</accession>
<dbReference type="EMBL" id="FQXM01000036">
    <property type="protein sequence ID" value="SHI02977.1"/>
    <property type="molecule type" value="Genomic_DNA"/>
</dbReference>
<organism evidence="1 2">
    <name type="scientific">Clostridium grantii DSM 8605</name>
    <dbReference type="NCBI Taxonomy" id="1121316"/>
    <lineage>
        <taxon>Bacteria</taxon>
        <taxon>Bacillati</taxon>
        <taxon>Bacillota</taxon>
        <taxon>Clostridia</taxon>
        <taxon>Eubacteriales</taxon>
        <taxon>Clostridiaceae</taxon>
        <taxon>Clostridium</taxon>
    </lineage>
</organism>
<dbReference type="InterPro" id="IPR052911">
    <property type="entry name" value="Corrinoid_activation_enz"/>
</dbReference>
<keyword evidence="2" id="KW-1185">Reference proteome</keyword>
<dbReference type="PANTHER" id="PTHR42895">
    <property type="entry name" value="IRON-SULFUR CLUSTER-BINDING PROTEIN-RELATED"/>
    <property type="match status" value="1"/>
</dbReference>
<evidence type="ECO:0000313" key="1">
    <source>
        <dbReference type="EMBL" id="SHI02977.1"/>
    </source>
</evidence>
<evidence type="ECO:0000313" key="2">
    <source>
        <dbReference type="Proteomes" id="UP000184447"/>
    </source>
</evidence>
<dbReference type="PANTHER" id="PTHR42895:SF1">
    <property type="entry name" value="IRON-SULFUR CLUSTER PROTEIN"/>
    <property type="match status" value="1"/>
</dbReference>
<gene>
    <name evidence="1" type="ORF">SAMN02745207_03918</name>
</gene>
<proteinExistence type="predicted"/>
<evidence type="ECO:0008006" key="3">
    <source>
        <dbReference type="Google" id="ProtNLM"/>
    </source>
</evidence>
<sequence length="131" mass="14903">MKLENKKIELQSELRQWPVQLNLINTRAPFLENADILVAADCAAYAYADFHREFIKDHVTMIGCPKLDDNNFYENKLTELLKLNKINSITVVRMSVPCCGGIVTSVKNAMLRSEKIVNYKEVVINTDGTIK</sequence>
<dbReference type="AlphaFoldDB" id="A0A1M5XT46"/>
<dbReference type="STRING" id="1121316.SAMN02745207_03918"/>
<protein>
    <recommendedName>
        <fullName evidence="3">Iron-sulfur cluster-binding oxidoreductase</fullName>
    </recommendedName>
</protein>
<dbReference type="Proteomes" id="UP000184447">
    <property type="component" value="Unassembled WGS sequence"/>
</dbReference>